<dbReference type="EMBL" id="RBNX01000037">
    <property type="protein sequence ID" value="RML83532.1"/>
    <property type="molecule type" value="Genomic_DNA"/>
</dbReference>
<comment type="caution">
    <text evidence="2">The sequence shown here is derived from an EMBL/GenBank/DDBJ whole genome shotgun (WGS) entry which is preliminary data.</text>
</comment>
<evidence type="ECO:0000313" key="2">
    <source>
        <dbReference type="EMBL" id="RML83532.1"/>
    </source>
</evidence>
<evidence type="ECO:0000256" key="1">
    <source>
        <dbReference type="SAM" id="MobiDB-lite"/>
    </source>
</evidence>
<evidence type="ECO:0000313" key="3">
    <source>
        <dbReference type="Proteomes" id="UP000280350"/>
    </source>
</evidence>
<sequence>MIRMPVTLADLQGARYKSSLANFKKHFSSYPSPIKLTALREAFAKALGYGTEAELRFVAKKFGHCYTDAPLPVAHVIASVSQRIARQWSVTAEFADTVASSLGLQHFDACRATPRTYPRKPDWSKAVIQVPLFEPVDLQTSQDEHSASDAGPQSLPSNPIQAEHDHMHTDANHVHSAIDQLMKANSAQSAIDQLMKANPAQSAINQLMKVNPARSAIDQLMKANPAQSVIDQLVKVNPAQSAIDKVMSVNPAMAKLESIFAKRAITVLDRLYENPQIEARLARKSDEAETEA</sequence>
<dbReference type="AlphaFoldDB" id="A0AAX1W0J0"/>
<dbReference type="RefSeq" id="WP_122257815.1">
    <property type="nucleotide sequence ID" value="NZ_RBNX01000037.1"/>
</dbReference>
<proteinExistence type="predicted"/>
<gene>
    <name evidence="2" type="ORF">ALQ89_200024</name>
</gene>
<accession>A0AAX1W0J0</accession>
<feature type="region of interest" description="Disordered" evidence="1">
    <location>
        <begin position="139"/>
        <end position="162"/>
    </location>
</feature>
<organism evidence="2 3">
    <name type="scientific">Pseudomonas amygdali pv. tabaci</name>
    <name type="common">Pseudomonas syringae pv. tabaci</name>
    <dbReference type="NCBI Taxonomy" id="322"/>
    <lineage>
        <taxon>Bacteria</taxon>
        <taxon>Pseudomonadati</taxon>
        <taxon>Pseudomonadota</taxon>
        <taxon>Gammaproteobacteria</taxon>
        <taxon>Pseudomonadales</taxon>
        <taxon>Pseudomonadaceae</taxon>
        <taxon>Pseudomonas</taxon>
        <taxon>Pseudomonas amygdali</taxon>
    </lineage>
</organism>
<name>A0AAX1W0J0_PSEAJ</name>
<protein>
    <submittedName>
        <fullName evidence="2">Uncharacterized protein</fullName>
    </submittedName>
</protein>
<dbReference type="Proteomes" id="UP000280350">
    <property type="component" value="Unassembled WGS sequence"/>
</dbReference>
<reference evidence="2 3" key="1">
    <citation type="submission" date="2018-08" db="EMBL/GenBank/DDBJ databases">
        <title>Recombination of ecologically and evolutionarily significant loci maintains genetic cohesion in the Pseudomonas syringae species complex.</title>
        <authorList>
            <person name="Dillon M."/>
            <person name="Thakur S."/>
            <person name="Almeida R.N.D."/>
            <person name="Weir B.S."/>
            <person name="Guttman D.S."/>
        </authorList>
    </citation>
    <scope>NUCLEOTIDE SEQUENCE [LARGE SCALE GENOMIC DNA]</scope>
    <source>
        <strain evidence="2 3">ICMP 2851</strain>
    </source>
</reference>